<evidence type="ECO:0000313" key="7">
    <source>
        <dbReference type="Proteomes" id="UP000317593"/>
    </source>
</evidence>
<protein>
    <submittedName>
        <fullName evidence="6">Putative DNA primase/helicase</fullName>
    </submittedName>
</protein>
<dbReference type="InterPro" id="IPR045455">
    <property type="entry name" value="NrS-1_pol-like_helicase"/>
</dbReference>
<dbReference type="PANTHER" id="PTHR35372">
    <property type="entry name" value="ATP BINDING PROTEIN-RELATED"/>
    <property type="match status" value="1"/>
</dbReference>
<sequence>MQQLTPEILKNGVLKHAKPPSPTPHEEVLKKLLGMVEDVNFYQEAGTDKPNKKHYVVIAIEKILELAENNNWGLCKKHDFIYLYNGAYWSQLEEDQLETFLGQAARKMGVNKFDAHYYQFREKLLKQFMSFAHLPTPEKPDELVLINLKNGTVEINPASKVPVKIRPPKQADFLTYQLPFRYDNKASSPRFTKYLDEVLPDRDMQQLLAEFVGYVFVNTSTLKLEKALILLGPGGNGKSVFFEIVNALLGNENVSTYTLQSLTDKSGYYRAKLANRLVNYASEINGSMDTALFKQLVSGEPVEARLPYGEPFTLTDYAKLIFNCNELPTDVEHTNAFFRRFMIVPFDKTIPEDHQDKELAAKIIRNELSGVFNWVLDGLQRLLKQRGFTSCETVEKQNEKYRMESDSVLKFLNESEYVKSIELYVRLSKIFSEYKGFCGEDGYYPVGKSKFKKRLENSGIKVMRKSVGNVVYLRKPQQ</sequence>
<dbReference type="SUPFAM" id="SSF52540">
    <property type="entry name" value="P-loop containing nucleoside triphosphate hydrolases"/>
    <property type="match status" value="1"/>
</dbReference>
<evidence type="ECO:0000256" key="2">
    <source>
        <dbReference type="ARBA" id="ARBA00022801"/>
    </source>
</evidence>
<evidence type="ECO:0000256" key="1">
    <source>
        <dbReference type="ARBA" id="ARBA00022741"/>
    </source>
</evidence>
<dbReference type="GO" id="GO:0005524">
    <property type="term" value="F:ATP binding"/>
    <property type="evidence" value="ECO:0007669"/>
    <property type="project" value="UniProtKB-KW"/>
</dbReference>
<reference evidence="6 7" key="1">
    <citation type="submission" date="2017-05" db="EMBL/GenBank/DDBJ databases">
        <authorList>
            <person name="Varghese N."/>
            <person name="Submissions S."/>
        </authorList>
    </citation>
    <scope>NUCLEOTIDE SEQUENCE [LARGE SCALE GENOMIC DNA]</scope>
    <source>
        <strain evidence="6 7">DSM 21194</strain>
    </source>
</reference>
<gene>
    <name evidence="6" type="ORF">SAMN06265218_12139</name>
</gene>
<organism evidence="6 7">
    <name type="scientific">Fodinibius sediminis</name>
    <dbReference type="NCBI Taxonomy" id="1214077"/>
    <lineage>
        <taxon>Bacteria</taxon>
        <taxon>Pseudomonadati</taxon>
        <taxon>Balneolota</taxon>
        <taxon>Balneolia</taxon>
        <taxon>Balneolales</taxon>
        <taxon>Balneolaceae</taxon>
        <taxon>Fodinibius</taxon>
    </lineage>
</organism>
<proteinExistence type="predicted"/>
<dbReference type="EMBL" id="FXTH01000021">
    <property type="protein sequence ID" value="SMO89979.1"/>
    <property type="molecule type" value="Genomic_DNA"/>
</dbReference>
<dbReference type="InterPro" id="IPR004968">
    <property type="entry name" value="DNA_primase/NTPase_C"/>
</dbReference>
<evidence type="ECO:0000259" key="5">
    <source>
        <dbReference type="PROSITE" id="PS51206"/>
    </source>
</evidence>
<accession>A0A521F1C1</accession>
<dbReference type="GO" id="GO:0004386">
    <property type="term" value="F:helicase activity"/>
    <property type="evidence" value="ECO:0007669"/>
    <property type="project" value="UniProtKB-KW"/>
</dbReference>
<keyword evidence="1" id="KW-0547">Nucleotide-binding</keyword>
<dbReference type="NCBIfam" id="TIGR01613">
    <property type="entry name" value="primase_Cterm"/>
    <property type="match status" value="1"/>
</dbReference>
<dbReference type="InterPro" id="IPR014015">
    <property type="entry name" value="Helicase_SF3_DNA-vir"/>
</dbReference>
<dbReference type="PANTHER" id="PTHR35372:SF2">
    <property type="entry name" value="SF3 HELICASE DOMAIN-CONTAINING PROTEIN"/>
    <property type="match status" value="1"/>
</dbReference>
<keyword evidence="3 6" id="KW-0347">Helicase</keyword>
<dbReference type="InterPro" id="IPR006500">
    <property type="entry name" value="Helicase_put_C_phage/plasmid"/>
</dbReference>
<dbReference type="InterPro" id="IPR027417">
    <property type="entry name" value="P-loop_NTPase"/>
</dbReference>
<dbReference type="Pfam" id="PF03288">
    <property type="entry name" value="Pox_D5"/>
    <property type="match status" value="1"/>
</dbReference>
<dbReference type="Pfam" id="PF19263">
    <property type="entry name" value="DUF5906"/>
    <property type="match status" value="1"/>
</dbReference>
<evidence type="ECO:0000313" key="6">
    <source>
        <dbReference type="EMBL" id="SMO89979.1"/>
    </source>
</evidence>
<evidence type="ECO:0000256" key="4">
    <source>
        <dbReference type="ARBA" id="ARBA00022840"/>
    </source>
</evidence>
<keyword evidence="7" id="KW-1185">Reference proteome</keyword>
<dbReference type="PROSITE" id="PS51206">
    <property type="entry name" value="SF3_HELICASE_1"/>
    <property type="match status" value="1"/>
</dbReference>
<dbReference type="GO" id="GO:0016787">
    <property type="term" value="F:hydrolase activity"/>
    <property type="evidence" value="ECO:0007669"/>
    <property type="project" value="UniProtKB-KW"/>
</dbReference>
<dbReference type="InterPro" id="IPR051620">
    <property type="entry name" value="ORF904-like_C"/>
</dbReference>
<keyword evidence="4" id="KW-0067">ATP-binding</keyword>
<evidence type="ECO:0000256" key="3">
    <source>
        <dbReference type="ARBA" id="ARBA00022806"/>
    </source>
</evidence>
<dbReference type="AlphaFoldDB" id="A0A521F1C1"/>
<name>A0A521F1C1_9BACT</name>
<dbReference type="RefSeq" id="WP_185958475.1">
    <property type="nucleotide sequence ID" value="NZ_FXTH01000021.1"/>
</dbReference>
<dbReference type="Pfam" id="PF08706">
    <property type="entry name" value="D5_N"/>
    <property type="match status" value="1"/>
</dbReference>
<keyword evidence="2" id="KW-0378">Hydrolase</keyword>
<dbReference type="Proteomes" id="UP000317593">
    <property type="component" value="Unassembled WGS sequence"/>
</dbReference>
<dbReference type="Gene3D" id="3.40.50.300">
    <property type="entry name" value="P-loop containing nucleotide triphosphate hydrolases"/>
    <property type="match status" value="1"/>
</dbReference>
<dbReference type="InterPro" id="IPR014818">
    <property type="entry name" value="Phage/plasmid_primase_P4_C"/>
</dbReference>
<feature type="domain" description="SF3 helicase" evidence="5">
    <location>
        <begin position="203"/>
        <end position="359"/>
    </location>
</feature>